<keyword evidence="9" id="KW-0187">Copper transport</keyword>
<dbReference type="InterPro" id="IPR023298">
    <property type="entry name" value="ATPase_P-typ_TM_dom_sf"/>
</dbReference>
<dbReference type="NCBIfam" id="TIGR01494">
    <property type="entry name" value="ATPase_P-type"/>
    <property type="match status" value="2"/>
</dbReference>
<keyword evidence="16 18" id="KW-0472">Membrane</keyword>
<dbReference type="NCBIfam" id="TIGR00003">
    <property type="entry name" value="copper ion binding protein"/>
    <property type="match status" value="3"/>
</dbReference>
<feature type="domain" description="HMA" evidence="19">
    <location>
        <begin position="303"/>
        <end position="370"/>
    </location>
</feature>
<dbReference type="PROSITE" id="PS01047">
    <property type="entry name" value="HMA_1"/>
    <property type="match status" value="3"/>
</dbReference>
<dbReference type="InterPro" id="IPR036412">
    <property type="entry name" value="HAD-like_sf"/>
</dbReference>
<comment type="caution">
    <text evidence="20">The sequence shown here is derived from an EMBL/GenBank/DDBJ whole genome shotgun (WGS) entry which is preliminary data.</text>
</comment>
<evidence type="ECO:0000256" key="6">
    <source>
        <dbReference type="ARBA" id="ARBA00022723"/>
    </source>
</evidence>
<evidence type="ECO:0000256" key="12">
    <source>
        <dbReference type="ARBA" id="ARBA00022967"/>
    </source>
</evidence>
<dbReference type="SUPFAM" id="SSF81665">
    <property type="entry name" value="Calcium ATPase, transmembrane domain M"/>
    <property type="match status" value="1"/>
</dbReference>
<keyword evidence="12" id="KW-1278">Translocase</keyword>
<keyword evidence="13 18" id="KW-1133">Transmembrane helix</keyword>
<gene>
    <name evidence="20" type="primary">ATP7A_1</name>
    <name evidence="20" type="ORF">CU098_008890</name>
</gene>
<keyword evidence="21" id="KW-1185">Reference proteome</keyword>
<dbReference type="InterPro" id="IPR017969">
    <property type="entry name" value="Heavy-metal-associated_CS"/>
</dbReference>
<protein>
    <recommendedName>
        <fullName evidence="3">P-type Cu(+) transporter</fullName>
        <ecNumber evidence="3">7.2.2.8</ecNumber>
    </recommendedName>
    <alternativeName>
        <fullName evidence="17">Cu(2+)-ATPase</fullName>
    </alternativeName>
</protein>
<accession>A0A367KU06</accession>
<dbReference type="Pfam" id="PF00122">
    <property type="entry name" value="E1-E2_ATPase"/>
    <property type="match status" value="1"/>
</dbReference>
<dbReference type="Pfam" id="PF00702">
    <property type="entry name" value="Hydrolase"/>
    <property type="match status" value="2"/>
</dbReference>
<dbReference type="InterPro" id="IPR044492">
    <property type="entry name" value="P_typ_ATPase_HD_dom"/>
</dbReference>
<comment type="subcellular location">
    <subcellularLocation>
        <location evidence="1">Endomembrane system</location>
        <topology evidence="1">Multi-pass membrane protein</topology>
    </subcellularLocation>
    <subcellularLocation>
        <location evidence="18">Membrane</location>
    </subcellularLocation>
</comment>
<keyword evidence="11" id="KW-0460">Magnesium</keyword>
<dbReference type="Gene3D" id="3.40.50.1000">
    <property type="entry name" value="HAD superfamily/HAD-like"/>
    <property type="match status" value="2"/>
</dbReference>
<dbReference type="PROSITE" id="PS00154">
    <property type="entry name" value="ATPASE_E1_E2"/>
    <property type="match status" value="1"/>
</dbReference>
<dbReference type="Pfam" id="PF00403">
    <property type="entry name" value="HMA"/>
    <property type="match status" value="4"/>
</dbReference>
<comment type="similarity">
    <text evidence="2 18">Belongs to the cation transport ATPase (P-type) (TC 3.A.3) family. Type IB subfamily.</text>
</comment>
<evidence type="ECO:0000256" key="2">
    <source>
        <dbReference type="ARBA" id="ARBA00006024"/>
    </source>
</evidence>
<dbReference type="FunFam" id="3.30.70.100:FF:000001">
    <property type="entry name" value="ATPase copper transporting beta"/>
    <property type="match status" value="4"/>
</dbReference>
<dbReference type="PRINTS" id="PR00119">
    <property type="entry name" value="CATATPASE"/>
</dbReference>
<dbReference type="SUPFAM" id="SSF56784">
    <property type="entry name" value="HAD-like"/>
    <property type="match status" value="1"/>
</dbReference>
<dbReference type="PANTHER" id="PTHR43520:SF8">
    <property type="entry name" value="P-TYPE CU(+) TRANSPORTER"/>
    <property type="match status" value="1"/>
</dbReference>
<feature type="transmembrane region" description="Helical" evidence="18">
    <location>
        <begin position="1007"/>
        <end position="1028"/>
    </location>
</feature>
<dbReference type="InterPro" id="IPR018303">
    <property type="entry name" value="ATPase_P-typ_P_site"/>
</dbReference>
<dbReference type="InterPro" id="IPR008250">
    <property type="entry name" value="ATPase_P-typ_transduc_dom_A_sf"/>
</dbReference>
<dbReference type="PRINTS" id="PR00942">
    <property type="entry name" value="CUATPASEI"/>
</dbReference>
<feature type="domain" description="HMA" evidence="19">
    <location>
        <begin position="498"/>
        <end position="566"/>
    </location>
</feature>
<feature type="transmembrane region" description="Helical" evidence="18">
    <location>
        <begin position="691"/>
        <end position="714"/>
    </location>
</feature>
<dbReference type="EC" id="7.2.2.8" evidence="3"/>
<dbReference type="STRING" id="4846.A0A367KU06"/>
<evidence type="ECO:0000256" key="9">
    <source>
        <dbReference type="ARBA" id="ARBA00022796"/>
    </source>
</evidence>
<dbReference type="InterPro" id="IPR059000">
    <property type="entry name" value="ATPase_P-type_domA"/>
</dbReference>
<feature type="transmembrane region" description="Helical" evidence="18">
    <location>
        <begin position="726"/>
        <end position="750"/>
    </location>
</feature>
<organism evidence="20 21">
    <name type="scientific">Rhizopus stolonifer</name>
    <name type="common">Rhizopus nigricans</name>
    <dbReference type="NCBI Taxonomy" id="4846"/>
    <lineage>
        <taxon>Eukaryota</taxon>
        <taxon>Fungi</taxon>
        <taxon>Fungi incertae sedis</taxon>
        <taxon>Mucoromycota</taxon>
        <taxon>Mucoromycotina</taxon>
        <taxon>Mucoromycetes</taxon>
        <taxon>Mucorales</taxon>
        <taxon>Mucorineae</taxon>
        <taxon>Rhizopodaceae</taxon>
        <taxon>Rhizopus</taxon>
    </lineage>
</organism>
<dbReference type="SFLD" id="SFLDG00002">
    <property type="entry name" value="C1.7:_P-type_atpase_like"/>
    <property type="match status" value="1"/>
</dbReference>
<dbReference type="PROSITE" id="PS50846">
    <property type="entry name" value="HMA_2"/>
    <property type="match status" value="6"/>
</dbReference>
<reference evidence="20 21" key="1">
    <citation type="journal article" date="2018" name="G3 (Bethesda)">
        <title>Phylogenetic and Phylogenomic Definition of Rhizopus Species.</title>
        <authorList>
            <person name="Gryganskyi A.P."/>
            <person name="Golan J."/>
            <person name="Dolatabadi S."/>
            <person name="Mondo S."/>
            <person name="Robb S."/>
            <person name="Idnurm A."/>
            <person name="Muszewska A."/>
            <person name="Steczkiewicz K."/>
            <person name="Masonjones S."/>
            <person name="Liao H.L."/>
            <person name="Gajdeczka M.T."/>
            <person name="Anike F."/>
            <person name="Vuek A."/>
            <person name="Anishchenko I.M."/>
            <person name="Voigt K."/>
            <person name="de Hoog G.S."/>
            <person name="Smith M.E."/>
            <person name="Heitman J."/>
            <person name="Vilgalys R."/>
            <person name="Stajich J.E."/>
        </authorList>
    </citation>
    <scope>NUCLEOTIDE SEQUENCE [LARGE SCALE GENOMIC DNA]</scope>
    <source>
        <strain evidence="20 21">LSU 92-RS-03</strain>
    </source>
</reference>
<dbReference type="Proteomes" id="UP000253551">
    <property type="component" value="Unassembled WGS sequence"/>
</dbReference>
<dbReference type="GO" id="GO:0005507">
    <property type="term" value="F:copper ion binding"/>
    <property type="evidence" value="ECO:0007669"/>
    <property type="project" value="InterPro"/>
</dbReference>
<dbReference type="GO" id="GO:0016887">
    <property type="term" value="F:ATP hydrolysis activity"/>
    <property type="evidence" value="ECO:0007669"/>
    <property type="project" value="InterPro"/>
</dbReference>
<dbReference type="GO" id="GO:0140581">
    <property type="term" value="F:P-type monovalent copper transporter activity"/>
    <property type="evidence" value="ECO:0007669"/>
    <property type="project" value="UniProtKB-EC"/>
</dbReference>
<dbReference type="SUPFAM" id="SSF55008">
    <property type="entry name" value="HMA, heavy metal-associated domain"/>
    <property type="match status" value="6"/>
</dbReference>
<dbReference type="SFLD" id="SFLDS00003">
    <property type="entry name" value="Haloacid_Dehalogenase"/>
    <property type="match status" value="1"/>
</dbReference>
<feature type="domain" description="HMA" evidence="19">
    <location>
        <begin position="593"/>
        <end position="659"/>
    </location>
</feature>
<dbReference type="InterPro" id="IPR006121">
    <property type="entry name" value="HMA_dom"/>
</dbReference>
<name>A0A367KU06_RHIST</name>
<dbReference type="Gene3D" id="3.30.70.100">
    <property type="match status" value="7"/>
</dbReference>
<feature type="transmembrane region" description="Helical" evidence="18">
    <location>
        <begin position="966"/>
        <end position="987"/>
    </location>
</feature>
<keyword evidence="8 18" id="KW-0547">Nucleotide-binding</keyword>
<evidence type="ECO:0000313" key="21">
    <source>
        <dbReference type="Proteomes" id="UP000253551"/>
    </source>
</evidence>
<feature type="transmembrane region" description="Helical" evidence="18">
    <location>
        <begin position="1435"/>
        <end position="1456"/>
    </location>
</feature>
<evidence type="ECO:0000256" key="13">
    <source>
        <dbReference type="ARBA" id="ARBA00022989"/>
    </source>
</evidence>
<dbReference type="InterPro" id="IPR036163">
    <property type="entry name" value="HMA_dom_sf"/>
</dbReference>
<dbReference type="GO" id="GO:0012505">
    <property type="term" value="C:endomembrane system"/>
    <property type="evidence" value="ECO:0007669"/>
    <property type="project" value="UniProtKB-SubCell"/>
</dbReference>
<evidence type="ECO:0000256" key="3">
    <source>
        <dbReference type="ARBA" id="ARBA00012517"/>
    </source>
</evidence>
<dbReference type="FunFam" id="2.70.150.10:FF:000002">
    <property type="entry name" value="Copper-transporting ATPase 1, putative"/>
    <property type="match status" value="1"/>
</dbReference>
<keyword evidence="6 18" id="KW-0479">Metal-binding</keyword>
<dbReference type="SUPFAM" id="SSF81653">
    <property type="entry name" value="Calcium ATPase, transduction domain A"/>
    <property type="match status" value="1"/>
</dbReference>
<keyword evidence="14" id="KW-0186">Copper</keyword>
<dbReference type="SUPFAM" id="SSF81660">
    <property type="entry name" value="Metal cation-transporting ATPase, ATP-binding domain N"/>
    <property type="match status" value="1"/>
</dbReference>
<feature type="domain" description="HMA" evidence="19">
    <location>
        <begin position="409"/>
        <end position="477"/>
    </location>
</feature>
<keyword evidence="5 18" id="KW-0812">Transmembrane</keyword>
<evidence type="ECO:0000256" key="8">
    <source>
        <dbReference type="ARBA" id="ARBA00022741"/>
    </source>
</evidence>
<evidence type="ECO:0000313" key="20">
    <source>
        <dbReference type="EMBL" id="RCI05684.1"/>
    </source>
</evidence>
<dbReference type="Gene3D" id="2.70.150.10">
    <property type="entry name" value="Calcium-transporting ATPase, cytoplasmic transduction domain A"/>
    <property type="match status" value="1"/>
</dbReference>
<dbReference type="CDD" id="cd02094">
    <property type="entry name" value="P-type_ATPase_Cu-like"/>
    <property type="match status" value="1"/>
</dbReference>
<sequence length="1473" mass="161174">MYLFEVWNDVFLLCGKNIQPPPDADLHCVNTITKALESYPGVYSSTINVSLDDAEAMFDYDNAENKTDKELQHSFKELVEDLGYDADTPELFNKAKDTLKVQEVQPRKVIISIAGMTCSHCTNTIQKALQALPSVRPASVEVSLDKEQATMECEYASITKEQIQETIENLGYDVGHILFDTDDTSTEINNGMKHVVFSISGMTCQHCIQTVSNALESLPGVLPGSVDVNLEKRQAAFSFEGSMIDTQIIRKLIEDLGYDLNGKPEIKKGTYQELSKSFTSQLSIPMDEELPMLQEDDDDGKQRKVVMRVLGMTCHSCVASITDALQNEIPHVQAGSVHVNLQTEMAMFICTRPDVDLIHTVIEERGFDVENVQIIRNLAPPAVLLSRQQRQNSIVSLASVESQTVSIPHKVKFQISGMTCASCVRTIELGLKKLPGVNPSSVQVNLLTHIGTFSFYGATLDEKMLIQAVKNMGYTAGNVVFISDYQPTENTTAKSTVYRADMLITGMYCPNCIEKVYHALTKLHGIRSKSIQSDLDTGRTSFEYIGEFITRQRIHQTILQLGFNAESIKINKITTQDNDDTASISSHKSHRFASTHLVVTGMTCSSCVANIERTMMKQAGVISCQVNLLAKSAVIRHDPSVVGARSLAQMIEQIGYKAELSQEAQGVTISEQRESLRASMDKELSVLRTRFLWSLLFAVPVVLISMIFMMALSTSHPIHKAFMKEVVHGLSIGDLILFLLATPVQFWLGMPFYIKAYKSLVYTRTANMETLVAMGTTVAYFASVASVIAAMVRKTAGAMSLNYFETSVLLITFIHFGKWLEALAKGKTAETITKLMDLQPEKAILIEISQKNTDTSPEIISEKEIDSKDIQVGDIIKINAGGRIPCDGKVWRGSSAADESMITGESVPVTKKEGDNVITATINTSAPIYIRAIRVGSDTTLSRIIQLVQDAQASPKAPIEQLADNISSVFVPVVILLALITFIVWEVMSIKDLYPDTWVPMGESKSIFSLMLAVTVLVIACPCGLGLASPTAVMVGTGVAAKYGVLVKGGGYALEMANRITTVAFDKTGTLTMGKPLVTHAWIDQTSQQQAKENNTSQRIAIWKILGSVGSASNHPLSKSIEKKARFVIQTLLGDPHVSDTELITNNTDALEQEDEETYSKQNAQLFEGVTIKNAQEIPGRGLLATITLTPELSENLTASPITSDKELSASDNHQDGCKDACACDVCNCATNSLCCSASQTMMVAQLAIADIPRPEATQLISELRERGVEVWMVTGDNERTGRVIGKQLGIPSDYVLAGVKPEQKADKIRNLQIRGIRPNDTLHGTYRFSKHYKKSQKHKNAVVAMVGDGINDSPALAQADVGISVGSATDIAIEAASIVLIRNNLMDLLTMYDLSRTVVRRIRFNFLWAFLYNAIAIPIAAGVLYPATGAGLPPYIAGIAMVASSVSVVCSSLLLRLYKAPKVVEDSHRIKL</sequence>
<evidence type="ECO:0000256" key="10">
    <source>
        <dbReference type="ARBA" id="ARBA00022840"/>
    </source>
</evidence>
<dbReference type="InterPro" id="IPR023214">
    <property type="entry name" value="HAD_sf"/>
</dbReference>
<evidence type="ECO:0000256" key="14">
    <source>
        <dbReference type="ARBA" id="ARBA00023008"/>
    </source>
</evidence>
<evidence type="ECO:0000256" key="7">
    <source>
        <dbReference type="ARBA" id="ARBA00022737"/>
    </source>
</evidence>
<evidence type="ECO:0000256" key="1">
    <source>
        <dbReference type="ARBA" id="ARBA00004127"/>
    </source>
</evidence>
<dbReference type="SFLD" id="SFLDF00027">
    <property type="entry name" value="p-type_atpase"/>
    <property type="match status" value="1"/>
</dbReference>
<feature type="transmembrane region" description="Helical" evidence="18">
    <location>
        <begin position="770"/>
        <end position="792"/>
    </location>
</feature>
<evidence type="ECO:0000256" key="4">
    <source>
        <dbReference type="ARBA" id="ARBA00022448"/>
    </source>
</evidence>
<dbReference type="InterPro" id="IPR027256">
    <property type="entry name" value="P-typ_ATPase_IB"/>
</dbReference>
<dbReference type="GO" id="GO:0055070">
    <property type="term" value="P:copper ion homeostasis"/>
    <property type="evidence" value="ECO:0007669"/>
    <property type="project" value="TreeGrafter"/>
</dbReference>
<keyword evidence="15" id="KW-0406">Ion transport</keyword>
<evidence type="ECO:0000259" key="19">
    <source>
        <dbReference type="PROSITE" id="PS50846"/>
    </source>
</evidence>
<dbReference type="OrthoDB" id="432719at2759"/>
<keyword evidence="7" id="KW-0677">Repeat</keyword>
<feature type="transmembrane region" description="Helical" evidence="18">
    <location>
        <begin position="1407"/>
        <end position="1429"/>
    </location>
</feature>
<dbReference type="InterPro" id="IPR001757">
    <property type="entry name" value="P_typ_ATPase"/>
</dbReference>
<evidence type="ECO:0000256" key="18">
    <source>
        <dbReference type="RuleBase" id="RU362081"/>
    </source>
</evidence>
<evidence type="ECO:0000256" key="15">
    <source>
        <dbReference type="ARBA" id="ARBA00023065"/>
    </source>
</evidence>
<dbReference type="GO" id="GO:0005524">
    <property type="term" value="F:ATP binding"/>
    <property type="evidence" value="ECO:0007669"/>
    <property type="project" value="UniProtKB-UniRule"/>
</dbReference>
<evidence type="ECO:0000256" key="16">
    <source>
        <dbReference type="ARBA" id="ARBA00023136"/>
    </source>
</evidence>
<dbReference type="PANTHER" id="PTHR43520">
    <property type="entry name" value="ATP7, ISOFORM B"/>
    <property type="match status" value="1"/>
</dbReference>
<evidence type="ECO:0000256" key="11">
    <source>
        <dbReference type="ARBA" id="ARBA00022842"/>
    </source>
</evidence>
<evidence type="ECO:0000256" key="5">
    <source>
        <dbReference type="ARBA" id="ARBA00022692"/>
    </source>
</evidence>
<dbReference type="InterPro" id="IPR023299">
    <property type="entry name" value="ATPase_P-typ_cyto_dom_N"/>
</dbReference>
<dbReference type="EMBL" id="PJQM01000327">
    <property type="protein sequence ID" value="RCI05684.1"/>
    <property type="molecule type" value="Genomic_DNA"/>
</dbReference>
<dbReference type="CDD" id="cd00371">
    <property type="entry name" value="HMA"/>
    <property type="match status" value="6"/>
</dbReference>
<evidence type="ECO:0000256" key="17">
    <source>
        <dbReference type="ARBA" id="ARBA00080126"/>
    </source>
</evidence>
<keyword evidence="10 18" id="KW-0067">ATP-binding</keyword>
<dbReference type="NCBIfam" id="TIGR01525">
    <property type="entry name" value="ATPase-IB_hvy"/>
    <property type="match status" value="1"/>
</dbReference>
<keyword evidence="4" id="KW-0813">Transport</keyword>
<feature type="domain" description="HMA" evidence="19">
    <location>
        <begin position="193"/>
        <end position="261"/>
    </location>
</feature>
<dbReference type="GO" id="GO:0016020">
    <property type="term" value="C:membrane"/>
    <property type="evidence" value="ECO:0007669"/>
    <property type="project" value="UniProtKB-SubCell"/>
</dbReference>
<dbReference type="GO" id="GO:0043682">
    <property type="term" value="F:P-type divalent copper transporter activity"/>
    <property type="evidence" value="ECO:0007669"/>
    <property type="project" value="TreeGrafter"/>
</dbReference>
<feature type="domain" description="HMA" evidence="19">
    <location>
        <begin position="107"/>
        <end position="175"/>
    </location>
</feature>
<dbReference type="InterPro" id="IPR006122">
    <property type="entry name" value="HMA_Cu_ion-bd"/>
</dbReference>
<proteinExistence type="inferred from homology"/>